<dbReference type="PANTHER" id="PTHR34477:SF5">
    <property type="entry name" value="BSL5627 PROTEIN"/>
    <property type="match status" value="1"/>
</dbReference>
<dbReference type="InterPro" id="IPR000305">
    <property type="entry name" value="GIY-YIG_endonuc"/>
</dbReference>
<dbReference type="PANTHER" id="PTHR34477">
    <property type="entry name" value="UPF0213 PROTEIN YHBQ"/>
    <property type="match status" value="1"/>
</dbReference>
<evidence type="ECO:0000313" key="4">
    <source>
        <dbReference type="Proteomes" id="UP000297753"/>
    </source>
</evidence>
<dbReference type="SMART" id="SM00465">
    <property type="entry name" value="GIYc"/>
    <property type="match status" value="1"/>
</dbReference>
<dbReference type="Proteomes" id="UP000297753">
    <property type="component" value="Unassembled WGS sequence"/>
</dbReference>
<gene>
    <name evidence="3" type="ORF">ELS82_19345</name>
</gene>
<evidence type="ECO:0000259" key="2">
    <source>
        <dbReference type="PROSITE" id="PS50164"/>
    </source>
</evidence>
<dbReference type="Gene3D" id="3.40.1440.10">
    <property type="entry name" value="GIY-YIG endonuclease"/>
    <property type="match status" value="1"/>
</dbReference>
<dbReference type="AlphaFoldDB" id="A0A4Y8WC82"/>
<organism evidence="3 4">
    <name type="scientific">Vibrio ouci</name>
    <dbReference type="NCBI Taxonomy" id="2499078"/>
    <lineage>
        <taxon>Bacteria</taxon>
        <taxon>Pseudomonadati</taxon>
        <taxon>Pseudomonadota</taxon>
        <taxon>Gammaproteobacteria</taxon>
        <taxon>Vibrionales</taxon>
        <taxon>Vibrionaceae</taxon>
        <taxon>Vibrio</taxon>
    </lineage>
</organism>
<evidence type="ECO:0000256" key="1">
    <source>
        <dbReference type="ARBA" id="ARBA00007435"/>
    </source>
</evidence>
<proteinExistence type="inferred from homology"/>
<comment type="caution">
    <text evidence="3">The sequence shown here is derived from an EMBL/GenBank/DDBJ whole genome shotgun (WGS) entry which is preliminary data.</text>
</comment>
<reference evidence="3 4" key="1">
    <citation type="submission" date="2019-01" db="EMBL/GenBank/DDBJ databases">
        <title>Vibrio BEI176 sp. nov, a marine bacterium isolated from China: eastern marignal seas.</title>
        <authorList>
            <person name="Li B."/>
        </authorList>
    </citation>
    <scope>NUCLEOTIDE SEQUENCE [LARGE SCALE GENOMIC DNA]</scope>
    <source>
        <strain evidence="3 4">BEI176</strain>
    </source>
</reference>
<dbReference type="RefSeq" id="WP_134836938.1">
    <property type="nucleotide sequence ID" value="NZ_SATR01000038.1"/>
</dbReference>
<sequence>MEELELKQPAVYILANESGSCLYIGVTSNLKARIWQHKNSSVDGFSKRYNIDRLVYYELYLDITDAIKREKQMKKWKREWKESLIAETNLSWADLYDTL</sequence>
<dbReference type="InterPro" id="IPR035901">
    <property type="entry name" value="GIY-YIG_endonuc_sf"/>
</dbReference>
<protein>
    <submittedName>
        <fullName evidence="3">GIY-YIG nuclease family protein</fullName>
    </submittedName>
</protein>
<feature type="domain" description="GIY-YIG" evidence="2">
    <location>
        <begin position="7"/>
        <end position="83"/>
    </location>
</feature>
<keyword evidence="4" id="KW-1185">Reference proteome</keyword>
<dbReference type="EMBL" id="SATR01000038">
    <property type="protein sequence ID" value="TFH89998.1"/>
    <property type="molecule type" value="Genomic_DNA"/>
</dbReference>
<dbReference type="CDD" id="cd10448">
    <property type="entry name" value="GIY-YIG_unchar_3"/>
    <property type="match status" value="1"/>
</dbReference>
<dbReference type="InterPro" id="IPR050190">
    <property type="entry name" value="UPF0213_domain"/>
</dbReference>
<dbReference type="PROSITE" id="PS50164">
    <property type="entry name" value="GIY_YIG"/>
    <property type="match status" value="1"/>
</dbReference>
<evidence type="ECO:0000313" key="3">
    <source>
        <dbReference type="EMBL" id="TFH89998.1"/>
    </source>
</evidence>
<accession>A0A4Y8WC82</accession>
<name>A0A4Y8WC82_9VIBR</name>
<dbReference type="SUPFAM" id="SSF82771">
    <property type="entry name" value="GIY-YIG endonuclease"/>
    <property type="match status" value="1"/>
</dbReference>
<dbReference type="Pfam" id="PF01541">
    <property type="entry name" value="GIY-YIG"/>
    <property type="match status" value="1"/>
</dbReference>
<comment type="similarity">
    <text evidence="1">Belongs to the UPF0213 family.</text>
</comment>
<dbReference type="OrthoDB" id="9807770at2"/>